<dbReference type="SMART" id="SM00388">
    <property type="entry name" value="HisKA"/>
    <property type="match status" value="1"/>
</dbReference>
<feature type="domain" description="Histidine kinase" evidence="16">
    <location>
        <begin position="311"/>
        <end position="531"/>
    </location>
</feature>
<dbReference type="GO" id="GO:0005524">
    <property type="term" value="F:ATP binding"/>
    <property type="evidence" value="ECO:0007669"/>
    <property type="project" value="UniProtKB-KW"/>
</dbReference>
<dbReference type="Gene3D" id="3.40.50.2300">
    <property type="match status" value="1"/>
</dbReference>
<dbReference type="SMART" id="SM00387">
    <property type="entry name" value="HATPase_c"/>
    <property type="match status" value="1"/>
</dbReference>
<dbReference type="Pfam" id="PF00072">
    <property type="entry name" value="Response_reg"/>
    <property type="match status" value="1"/>
</dbReference>
<feature type="modified residue" description="4-aspartylphosphate" evidence="15">
    <location>
        <position position="600"/>
    </location>
</feature>
<evidence type="ECO:0000313" key="20">
    <source>
        <dbReference type="Proteomes" id="UP000297564"/>
    </source>
</evidence>
<evidence type="ECO:0000256" key="5">
    <source>
        <dbReference type="ARBA" id="ARBA00022729"/>
    </source>
</evidence>
<evidence type="ECO:0000259" key="16">
    <source>
        <dbReference type="PROSITE" id="PS50109"/>
    </source>
</evidence>
<keyword evidence="6" id="KW-0547">Nucleotide-binding</keyword>
<keyword evidence="5" id="KW-0732">Signal</keyword>
<evidence type="ECO:0000256" key="3">
    <source>
        <dbReference type="ARBA" id="ARBA00022553"/>
    </source>
</evidence>
<dbReference type="Pfam" id="PF00512">
    <property type="entry name" value="HisKA"/>
    <property type="match status" value="1"/>
</dbReference>
<keyword evidence="10" id="KW-0843">Virulence</keyword>
<comment type="catalytic activity">
    <reaction evidence="1">
        <text>ATP + protein L-histidine = ADP + protein N-phospho-L-histidine.</text>
        <dbReference type="EC" id="2.7.13.3"/>
    </reaction>
</comment>
<dbReference type="AlphaFoldDB" id="A0A4Z0BX35"/>
<comment type="function">
    <text evidence="11">Member of the two-component regulatory system BvgS/BvgA. Phosphorylates BvgA via a four-step phosphorelay in response to environmental signals.</text>
</comment>
<dbReference type="InterPro" id="IPR005467">
    <property type="entry name" value="His_kinase_dom"/>
</dbReference>
<comment type="caution">
    <text evidence="19">The sequence shown here is derived from an EMBL/GenBank/DDBJ whole genome shotgun (WGS) entry which is preliminary data.</text>
</comment>
<dbReference type="InterPro" id="IPR035965">
    <property type="entry name" value="PAS-like_dom_sf"/>
</dbReference>
<dbReference type="SUPFAM" id="SSF55874">
    <property type="entry name" value="ATPase domain of HSP90 chaperone/DNA topoisomerase II/histidine kinase"/>
    <property type="match status" value="1"/>
</dbReference>
<dbReference type="InterPro" id="IPR011006">
    <property type="entry name" value="CheY-like_superfamily"/>
</dbReference>
<feature type="domain" description="PAC" evidence="18">
    <location>
        <begin position="240"/>
        <end position="293"/>
    </location>
</feature>
<evidence type="ECO:0000256" key="4">
    <source>
        <dbReference type="ARBA" id="ARBA00022679"/>
    </source>
</evidence>
<dbReference type="SUPFAM" id="SSF47384">
    <property type="entry name" value="Homodimeric domain of signal transducing histidine kinase"/>
    <property type="match status" value="1"/>
</dbReference>
<dbReference type="InterPro" id="IPR000700">
    <property type="entry name" value="PAS-assoc_C"/>
</dbReference>
<dbReference type="Proteomes" id="UP000297564">
    <property type="component" value="Unassembled WGS sequence"/>
</dbReference>
<dbReference type="InterPro" id="IPR036890">
    <property type="entry name" value="HATPase_C_sf"/>
</dbReference>
<keyword evidence="8" id="KW-0067">ATP-binding</keyword>
<dbReference type="OrthoDB" id="8577169at2"/>
<keyword evidence="3 15" id="KW-0597">Phosphoprotein</keyword>
<evidence type="ECO:0000256" key="12">
    <source>
        <dbReference type="ARBA" id="ARBA00064003"/>
    </source>
</evidence>
<name>A0A4Z0BX35_9BURK</name>
<dbReference type="InterPro" id="IPR003594">
    <property type="entry name" value="HATPase_dom"/>
</dbReference>
<evidence type="ECO:0000256" key="8">
    <source>
        <dbReference type="ARBA" id="ARBA00022840"/>
    </source>
</evidence>
<reference evidence="19 20" key="1">
    <citation type="submission" date="2019-03" db="EMBL/GenBank/DDBJ databases">
        <title>Ramlibacter rhizophilus CCTCC AB2015357, whole genome shotgun sequence.</title>
        <authorList>
            <person name="Zhang X."/>
            <person name="Feng G."/>
            <person name="Zhu H."/>
        </authorList>
    </citation>
    <scope>NUCLEOTIDE SEQUENCE [LARGE SCALE GENOMIC DNA]</scope>
    <source>
        <strain evidence="19 20">CCTCC AB2015357</strain>
    </source>
</reference>
<keyword evidence="20" id="KW-1185">Reference proteome</keyword>
<dbReference type="Gene3D" id="3.30.565.10">
    <property type="entry name" value="Histidine kinase-like ATPase, C-terminal domain"/>
    <property type="match status" value="1"/>
</dbReference>
<feature type="domain" description="Response regulatory" evidence="17">
    <location>
        <begin position="550"/>
        <end position="665"/>
    </location>
</feature>
<dbReference type="CDD" id="cd00082">
    <property type="entry name" value="HisKA"/>
    <property type="match status" value="1"/>
</dbReference>
<keyword evidence="9" id="KW-0902">Two-component regulatory system</keyword>
<protein>
    <recommendedName>
        <fullName evidence="13">Sensory/regulatory protein RpfC</fullName>
        <ecNumber evidence="2">2.7.13.3</ecNumber>
    </recommendedName>
    <alternativeName>
        <fullName evidence="14">Virulence sensor protein BvgS</fullName>
    </alternativeName>
</protein>
<dbReference type="PROSITE" id="PS50110">
    <property type="entry name" value="RESPONSE_REGULATORY"/>
    <property type="match status" value="1"/>
</dbReference>
<dbReference type="CDD" id="cd17546">
    <property type="entry name" value="REC_hyHK_CKI1_RcsC-like"/>
    <property type="match status" value="1"/>
</dbReference>
<dbReference type="SMART" id="SM00448">
    <property type="entry name" value="REC"/>
    <property type="match status" value="1"/>
</dbReference>
<proteinExistence type="predicted"/>
<organism evidence="19 20">
    <name type="scientific">Ramlibacter rhizophilus</name>
    <dbReference type="NCBI Taxonomy" id="1781167"/>
    <lineage>
        <taxon>Bacteria</taxon>
        <taxon>Pseudomonadati</taxon>
        <taxon>Pseudomonadota</taxon>
        <taxon>Betaproteobacteria</taxon>
        <taxon>Burkholderiales</taxon>
        <taxon>Comamonadaceae</taxon>
        <taxon>Ramlibacter</taxon>
    </lineage>
</organism>
<dbReference type="EMBL" id="SMLL01000002">
    <property type="protein sequence ID" value="TFZ03262.1"/>
    <property type="molecule type" value="Genomic_DNA"/>
</dbReference>
<sequence>MGAGPGELACQRPAAAGSRPTMLVPFNSTDPLIERNNLLELVIENIPAGLIVLDEQLRVVASNSRLRELLQLPRELFAQARLTLHTVARYLAERGDYGPGNVEDLVAQRIALAQSGTSFRRERNAPGGRLLELRVTYLDNGWVVQTYQDVTEERAAEARLRASEERLEVALQASGLGLWEFTPGDDRVYLSASWQQIMGFPARARTVSSRELLPLAVDEASAAAMRAGLVDLLKGRIAQLCFEHEGIRANGTRVWFQTEAQVAGRDLDGRALRVVGTTKNIAERKREEKALKAAAEAAESASRAKAEFLATMSHEIRTPLNGVIGLSRVLEQSALPEREAGYVRLINSCANSLLGMVNDVLDFSKIEAGQMVLEPSECDLHALVRETGDVFADRARSKGIDFAVELAPEVPRWVTLDANRLRQILMNLLGNAMKFTAAGSCSLRVGTGMLARQRSLQFAVTDTGIGIPPEDQAKLFKRFSQVDASSTRRFQGSGLGLAISRDLAQLMGGDIRLSSATGAGSTFTLEIPLVEAAAAAPQAADTAAAASTRALLLVEDNPINQLVAQALLEKLGYSDVTVAEHGEEALRLAQERAFDLVLMDCQMPVMDGFEATRRMREQGMHMPIVALTAGAVSNDRERCLESGMNDYVAKPIDAGLLGGVLSFWLASTSFGTRGG</sequence>
<evidence type="ECO:0000313" key="19">
    <source>
        <dbReference type="EMBL" id="TFZ03262.1"/>
    </source>
</evidence>
<evidence type="ECO:0000256" key="6">
    <source>
        <dbReference type="ARBA" id="ARBA00022741"/>
    </source>
</evidence>
<comment type="subunit">
    <text evidence="12">At low DSF concentrations, interacts with RpfF.</text>
</comment>
<evidence type="ECO:0000259" key="17">
    <source>
        <dbReference type="PROSITE" id="PS50110"/>
    </source>
</evidence>
<dbReference type="Pfam" id="PF12860">
    <property type="entry name" value="PAS_7"/>
    <property type="match status" value="1"/>
</dbReference>
<dbReference type="PANTHER" id="PTHR45339">
    <property type="entry name" value="HYBRID SIGNAL TRANSDUCTION HISTIDINE KINASE J"/>
    <property type="match status" value="1"/>
</dbReference>
<evidence type="ECO:0000259" key="18">
    <source>
        <dbReference type="PROSITE" id="PS50113"/>
    </source>
</evidence>
<dbReference type="PROSITE" id="PS50113">
    <property type="entry name" value="PAC"/>
    <property type="match status" value="1"/>
</dbReference>
<evidence type="ECO:0000256" key="7">
    <source>
        <dbReference type="ARBA" id="ARBA00022777"/>
    </source>
</evidence>
<dbReference type="PRINTS" id="PR00344">
    <property type="entry name" value="BCTRLSENSOR"/>
</dbReference>
<evidence type="ECO:0000256" key="2">
    <source>
        <dbReference type="ARBA" id="ARBA00012438"/>
    </source>
</evidence>
<evidence type="ECO:0000256" key="13">
    <source>
        <dbReference type="ARBA" id="ARBA00068150"/>
    </source>
</evidence>
<evidence type="ECO:0000256" key="10">
    <source>
        <dbReference type="ARBA" id="ARBA00023026"/>
    </source>
</evidence>
<dbReference type="InterPro" id="IPR001789">
    <property type="entry name" value="Sig_transdc_resp-reg_receiver"/>
</dbReference>
<dbReference type="SUPFAM" id="SSF52172">
    <property type="entry name" value="CheY-like"/>
    <property type="match status" value="1"/>
</dbReference>
<dbReference type="InterPro" id="IPR036097">
    <property type="entry name" value="HisK_dim/P_sf"/>
</dbReference>
<keyword evidence="7" id="KW-0418">Kinase</keyword>
<dbReference type="PANTHER" id="PTHR45339:SF1">
    <property type="entry name" value="HYBRID SIGNAL TRANSDUCTION HISTIDINE KINASE J"/>
    <property type="match status" value="1"/>
</dbReference>
<keyword evidence="4" id="KW-0808">Transferase</keyword>
<dbReference type="GO" id="GO:0000155">
    <property type="term" value="F:phosphorelay sensor kinase activity"/>
    <property type="evidence" value="ECO:0007669"/>
    <property type="project" value="InterPro"/>
</dbReference>
<accession>A0A4Z0BX35</accession>
<dbReference type="FunFam" id="3.30.565.10:FF:000010">
    <property type="entry name" value="Sensor histidine kinase RcsC"/>
    <property type="match status" value="1"/>
</dbReference>
<evidence type="ECO:0000256" key="15">
    <source>
        <dbReference type="PROSITE-ProRule" id="PRU00169"/>
    </source>
</evidence>
<evidence type="ECO:0000256" key="14">
    <source>
        <dbReference type="ARBA" id="ARBA00070152"/>
    </source>
</evidence>
<dbReference type="InterPro" id="IPR003661">
    <property type="entry name" value="HisK_dim/P_dom"/>
</dbReference>
<evidence type="ECO:0000256" key="9">
    <source>
        <dbReference type="ARBA" id="ARBA00023012"/>
    </source>
</evidence>
<dbReference type="PROSITE" id="PS50109">
    <property type="entry name" value="HIS_KIN"/>
    <property type="match status" value="1"/>
</dbReference>
<dbReference type="InterPro" id="IPR004358">
    <property type="entry name" value="Sig_transdc_His_kin-like_C"/>
</dbReference>
<dbReference type="Gene3D" id="3.30.450.20">
    <property type="entry name" value="PAS domain"/>
    <property type="match status" value="2"/>
</dbReference>
<dbReference type="SUPFAM" id="SSF55785">
    <property type="entry name" value="PYP-like sensor domain (PAS domain)"/>
    <property type="match status" value="2"/>
</dbReference>
<evidence type="ECO:0000256" key="11">
    <source>
        <dbReference type="ARBA" id="ARBA00058004"/>
    </source>
</evidence>
<dbReference type="CDD" id="cd16922">
    <property type="entry name" value="HATPase_EvgS-ArcB-TorS-like"/>
    <property type="match status" value="1"/>
</dbReference>
<dbReference type="Gene3D" id="1.10.287.130">
    <property type="match status" value="1"/>
</dbReference>
<dbReference type="EC" id="2.7.13.3" evidence="2"/>
<gene>
    <name evidence="19" type="ORF">EZ242_05065</name>
</gene>
<evidence type="ECO:0000256" key="1">
    <source>
        <dbReference type="ARBA" id="ARBA00000085"/>
    </source>
</evidence>
<dbReference type="FunFam" id="1.10.287.130:FF:000002">
    <property type="entry name" value="Two-component osmosensing histidine kinase"/>
    <property type="match status" value="1"/>
</dbReference>
<dbReference type="Pfam" id="PF02518">
    <property type="entry name" value="HATPase_c"/>
    <property type="match status" value="1"/>
</dbReference>